<dbReference type="AlphaFoldDB" id="A0A327VYT3"/>
<gene>
    <name evidence="2" type="ORF">CLV59_105213</name>
</gene>
<sequence length="79" mass="8951">MAKVKKPSSSIRINRIGAVLADKGKTNKDLETHFGAAQSTVSNWVTNKSQPSVYHFWEIAKYLQCDIRDLFVPTPQFIK</sequence>
<evidence type="ECO:0000259" key="1">
    <source>
        <dbReference type="PROSITE" id="PS50943"/>
    </source>
</evidence>
<dbReference type="InterPro" id="IPR010982">
    <property type="entry name" value="Lambda_DNA-bd_dom_sf"/>
</dbReference>
<dbReference type="PROSITE" id="PS50943">
    <property type="entry name" value="HTH_CROC1"/>
    <property type="match status" value="1"/>
</dbReference>
<dbReference type="InterPro" id="IPR001387">
    <property type="entry name" value="Cro/C1-type_HTH"/>
</dbReference>
<keyword evidence="2" id="KW-0238">DNA-binding</keyword>
<evidence type="ECO:0000313" key="3">
    <source>
        <dbReference type="Proteomes" id="UP000249819"/>
    </source>
</evidence>
<dbReference type="Proteomes" id="UP000249819">
    <property type="component" value="Unassembled WGS sequence"/>
</dbReference>
<protein>
    <submittedName>
        <fullName evidence="2">Cro/C1-type helix-turn-helix DNA-binding protein</fullName>
    </submittedName>
</protein>
<name>A0A327VYT3_9BACT</name>
<organism evidence="2 3">
    <name type="scientific">Chitinophaga dinghuensis</name>
    <dbReference type="NCBI Taxonomy" id="1539050"/>
    <lineage>
        <taxon>Bacteria</taxon>
        <taxon>Pseudomonadati</taxon>
        <taxon>Bacteroidota</taxon>
        <taxon>Chitinophagia</taxon>
        <taxon>Chitinophagales</taxon>
        <taxon>Chitinophagaceae</taxon>
        <taxon>Chitinophaga</taxon>
    </lineage>
</organism>
<dbReference type="CDD" id="cd00093">
    <property type="entry name" value="HTH_XRE"/>
    <property type="match status" value="1"/>
</dbReference>
<comment type="caution">
    <text evidence="2">The sequence shown here is derived from an EMBL/GenBank/DDBJ whole genome shotgun (WGS) entry which is preliminary data.</text>
</comment>
<dbReference type="GO" id="GO:0003677">
    <property type="term" value="F:DNA binding"/>
    <property type="evidence" value="ECO:0007669"/>
    <property type="project" value="UniProtKB-KW"/>
</dbReference>
<reference evidence="2 3" key="1">
    <citation type="submission" date="2018-06" db="EMBL/GenBank/DDBJ databases">
        <title>Genomic Encyclopedia of Archaeal and Bacterial Type Strains, Phase II (KMG-II): from individual species to whole genera.</title>
        <authorList>
            <person name="Goeker M."/>
        </authorList>
    </citation>
    <scope>NUCLEOTIDE SEQUENCE [LARGE SCALE GENOMIC DNA]</scope>
    <source>
        <strain evidence="2 3">DSM 29821</strain>
    </source>
</reference>
<dbReference type="Pfam" id="PF13443">
    <property type="entry name" value="HTH_26"/>
    <property type="match status" value="1"/>
</dbReference>
<dbReference type="SMART" id="SM00530">
    <property type="entry name" value="HTH_XRE"/>
    <property type="match status" value="1"/>
</dbReference>
<dbReference type="SUPFAM" id="SSF47413">
    <property type="entry name" value="lambda repressor-like DNA-binding domains"/>
    <property type="match status" value="1"/>
</dbReference>
<evidence type="ECO:0000313" key="2">
    <source>
        <dbReference type="EMBL" id="RAJ80106.1"/>
    </source>
</evidence>
<dbReference type="OrthoDB" id="7865033at2"/>
<dbReference type="Gene3D" id="1.10.260.40">
    <property type="entry name" value="lambda repressor-like DNA-binding domains"/>
    <property type="match status" value="1"/>
</dbReference>
<feature type="domain" description="HTH cro/C1-type" evidence="1">
    <location>
        <begin position="38"/>
        <end position="70"/>
    </location>
</feature>
<accession>A0A327VYT3</accession>
<dbReference type="RefSeq" id="WP_111593124.1">
    <property type="nucleotide sequence ID" value="NZ_QLMA01000005.1"/>
</dbReference>
<dbReference type="EMBL" id="QLMA01000005">
    <property type="protein sequence ID" value="RAJ80106.1"/>
    <property type="molecule type" value="Genomic_DNA"/>
</dbReference>
<keyword evidence="3" id="KW-1185">Reference proteome</keyword>
<proteinExistence type="predicted"/>